<evidence type="ECO:0000259" key="10">
    <source>
        <dbReference type="PROSITE" id="PS50075"/>
    </source>
</evidence>
<dbReference type="Pfam" id="PF00668">
    <property type="entry name" value="Condensation"/>
    <property type="match status" value="1"/>
</dbReference>
<dbReference type="Proteomes" id="UP001500034">
    <property type="component" value="Unassembled WGS sequence"/>
</dbReference>
<dbReference type="InterPro" id="IPR023213">
    <property type="entry name" value="CAT-like_dom_sf"/>
</dbReference>
<proteinExistence type="inferred from homology"/>
<comment type="cofactor">
    <cofactor evidence="1">
        <name>pantetheine 4'-phosphate</name>
        <dbReference type="ChEBI" id="CHEBI:47942"/>
    </cofactor>
</comment>
<evidence type="ECO:0000313" key="12">
    <source>
        <dbReference type="Proteomes" id="UP001500034"/>
    </source>
</evidence>
<protein>
    <recommendedName>
        <fullName evidence="4">Phenyloxazoline synthase MbtB</fullName>
    </recommendedName>
    <alternativeName>
        <fullName evidence="8">Mycobactin synthetase protein B</fullName>
    </alternativeName>
</protein>
<keyword evidence="6" id="KW-0597">Phosphoprotein</keyword>
<dbReference type="SUPFAM" id="SSF53474">
    <property type="entry name" value="alpha/beta-Hydrolases"/>
    <property type="match status" value="1"/>
</dbReference>
<feature type="domain" description="Carrier" evidence="10">
    <location>
        <begin position="1478"/>
        <end position="1559"/>
    </location>
</feature>
<dbReference type="PROSITE" id="PS50075">
    <property type="entry name" value="CARRIER"/>
    <property type="match status" value="1"/>
</dbReference>
<dbReference type="Pfam" id="PF18563">
    <property type="entry name" value="TubC_N"/>
    <property type="match status" value="1"/>
</dbReference>
<dbReference type="InterPro" id="IPR036736">
    <property type="entry name" value="ACP-like_sf"/>
</dbReference>
<dbReference type="Gene3D" id="3.40.50.1820">
    <property type="entry name" value="alpha/beta hydrolase"/>
    <property type="match status" value="1"/>
</dbReference>
<dbReference type="InterPro" id="IPR000873">
    <property type="entry name" value="AMP-dep_synth/lig_dom"/>
</dbReference>
<dbReference type="Pfam" id="PF08242">
    <property type="entry name" value="Methyltransf_12"/>
    <property type="match status" value="1"/>
</dbReference>
<organism evidence="11 12">
    <name type="scientific">Streptomyces marokkonensis</name>
    <dbReference type="NCBI Taxonomy" id="324855"/>
    <lineage>
        <taxon>Bacteria</taxon>
        <taxon>Bacillati</taxon>
        <taxon>Actinomycetota</taxon>
        <taxon>Actinomycetes</taxon>
        <taxon>Kitasatosporales</taxon>
        <taxon>Streptomycetaceae</taxon>
        <taxon>Streptomyces</taxon>
    </lineage>
</organism>
<dbReference type="Pfam" id="PF00975">
    <property type="entry name" value="Thioesterase"/>
    <property type="match status" value="1"/>
</dbReference>
<dbReference type="Gene3D" id="1.10.10.1830">
    <property type="entry name" value="Non-ribosomal peptide synthase, adenylation domain"/>
    <property type="match status" value="1"/>
</dbReference>
<dbReference type="InterPro" id="IPR020845">
    <property type="entry name" value="AMP-binding_CS"/>
</dbReference>
<reference evidence="12" key="1">
    <citation type="journal article" date="2019" name="Int. J. Syst. Evol. Microbiol.">
        <title>The Global Catalogue of Microorganisms (GCM) 10K type strain sequencing project: providing services to taxonomists for standard genome sequencing and annotation.</title>
        <authorList>
            <consortium name="The Broad Institute Genomics Platform"/>
            <consortium name="The Broad Institute Genome Sequencing Center for Infectious Disease"/>
            <person name="Wu L."/>
            <person name="Ma J."/>
        </authorList>
    </citation>
    <scope>NUCLEOTIDE SEQUENCE [LARGE SCALE GENOMIC DNA]</scope>
    <source>
        <strain evidence="12">JCM 17027</strain>
    </source>
</reference>
<dbReference type="NCBIfam" id="TIGR01733">
    <property type="entry name" value="AA-adenyl-dom"/>
    <property type="match status" value="1"/>
</dbReference>
<keyword evidence="7" id="KW-0436">Ligase</keyword>
<dbReference type="PRINTS" id="PR00154">
    <property type="entry name" value="AMPBINDING"/>
</dbReference>
<dbReference type="InterPro" id="IPR001031">
    <property type="entry name" value="Thioesterase"/>
</dbReference>
<dbReference type="Gene3D" id="3.30.559.10">
    <property type="entry name" value="Chloramphenicol acetyltransferase-like domain"/>
    <property type="match status" value="1"/>
</dbReference>
<evidence type="ECO:0000256" key="4">
    <source>
        <dbReference type="ARBA" id="ARBA00016743"/>
    </source>
</evidence>
<dbReference type="Gene3D" id="3.40.50.150">
    <property type="entry name" value="Vaccinia Virus protein VP39"/>
    <property type="match status" value="1"/>
</dbReference>
<gene>
    <name evidence="11" type="ORF">GCM10022384_03120</name>
</gene>
<feature type="compositionally biased region" description="Basic and acidic residues" evidence="9">
    <location>
        <begin position="984"/>
        <end position="1023"/>
    </location>
</feature>
<dbReference type="Gene3D" id="3.30.559.30">
    <property type="entry name" value="Nonribosomal peptide synthetase, condensation domain"/>
    <property type="match status" value="1"/>
</dbReference>
<comment type="caution">
    <text evidence="11">The sequence shown here is derived from an EMBL/GenBank/DDBJ whole genome shotgun (WGS) entry which is preliminary data.</text>
</comment>
<dbReference type="EMBL" id="BAABCQ010000003">
    <property type="protein sequence ID" value="GAA3952960.1"/>
    <property type="molecule type" value="Genomic_DNA"/>
</dbReference>
<evidence type="ECO:0000256" key="3">
    <source>
        <dbReference type="ARBA" id="ARBA00007380"/>
    </source>
</evidence>
<dbReference type="InterPro" id="IPR010071">
    <property type="entry name" value="AA_adenyl_dom"/>
</dbReference>
<evidence type="ECO:0000256" key="7">
    <source>
        <dbReference type="ARBA" id="ARBA00022598"/>
    </source>
</evidence>
<dbReference type="InterPro" id="IPR045851">
    <property type="entry name" value="AMP-bd_C_sf"/>
</dbReference>
<dbReference type="PROSITE" id="PS00455">
    <property type="entry name" value="AMP_BINDING"/>
    <property type="match status" value="1"/>
</dbReference>
<dbReference type="SUPFAM" id="SSF56801">
    <property type="entry name" value="Acetyl-CoA synthetase-like"/>
    <property type="match status" value="1"/>
</dbReference>
<dbReference type="PROSITE" id="PS00012">
    <property type="entry name" value="PHOSPHOPANTETHEINE"/>
    <property type="match status" value="1"/>
</dbReference>
<evidence type="ECO:0000256" key="2">
    <source>
        <dbReference type="ARBA" id="ARBA00005102"/>
    </source>
</evidence>
<dbReference type="Gene3D" id="3.30.300.30">
    <property type="match status" value="1"/>
</dbReference>
<feature type="region of interest" description="Disordered" evidence="9">
    <location>
        <begin position="983"/>
        <end position="1040"/>
    </location>
</feature>
<dbReference type="InterPro" id="IPR041464">
    <property type="entry name" value="TubC_N"/>
</dbReference>
<keyword evidence="5" id="KW-0596">Phosphopantetheine</keyword>
<evidence type="ECO:0000256" key="8">
    <source>
        <dbReference type="ARBA" id="ARBA00033440"/>
    </source>
</evidence>
<evidence type="ECO:0000313" key="11">
    <source>
        <dbReference type="EMBL" id="GAA3952960.1"/>
    </source>
</evidence>
<dbReference type="PANTHER" id="PTHR45527">
    <property type="entry name" value="NONRIBOSOMAL PEPTIDE SYNTHETASE"/>
    <property type="match status" value="1"/>
</dbReference>
<dbReference type="Pfam" id="PF00550">
    <property type="entry name" value="PP-binding"/>
    <property type="match status" value="1"/>
</dbReference>
<dbReference type="InterPro" id="IPR006162">
    <property type="entry name" value="Ppantetheine_attach_site"/>
</dbReference>
<evidence type="ECO:0000256" key="9">
    <source>
        <dbReference type="SAM" id="MobiDB-lite"/>
    </source>
</evidence>
<dbReference type="InterPro" id="IPR029058">
    <property type="entry name" value="AB_hydrolase_fold"/>
</dbReference>
<dbReference type="Pfam" id="PF00501">
    <property type="entry name" value="AMP-binding"/>
    <property type="match status" value="1"/>
</dbReference>
<sequence>MNISELLARYADEGVVLWAQDGQLRFRAPQGRLTDTHRAELRTHKEAVLRHLEAPEHTLRADPGNRHEPFPLTDIQAAYLIGRTDAYAYGGVGCHAYVELEYPDLDVDRVTSVWRELIQRHDMLRAVIHHDGYQRVLPEVPALPVGTDDLTALPAATAEARTRHTRARLSTREAPTDQWPLFDVHVTRTAERAVLHLAFDMLVVDHAGLRILLAEFQRSYGGTALTDAPRITFRDYVLARRALADTDGHTRDRAYWTERLDTLPPAPELPLAEGWEATVSGPGGEGGAPASGDAVAFRRLEALLPAADRDRLAERAARRGLTVPTALLTAYAETVGAWSRTSRFTLNVPTVDRPALHEDIDRLIGDFTSLELLAVDLDAPATFAERTGAVGEQLLEDLAHPLFTGSEVLAELSRRAGAPVLMPVVFTSALGSGATSEGVPPEVTYAVTRTPQVWLDCQVMHRGDALSLSWDIREGALAHGVADAMFEAYTALARSLSAEGEAGEAAWDAPARTALPEAQAERRSAVNATGGPLPDVLLHEAVLARARATPDAIAVRTPELALSYRRLVARASRLAQTLTASGLRPGEPVAIWMDKGWEQVVAVYGTLMAGGAYLPVDTAQPPARRDTIIADAGVRTVLTQSWLAELEDLPETVTSVAVDLVEEAAGDGTTVAVHRDPDDLAYVIYTSGSTGTPKGVMISHRAALNTVEDINRRFAVTERDRVLGIAGLGFDLSVYDLFGPLAAGATLVLPRADRRGDPSHWAELVRDFGVTVWNSVPGQLHMLCDWLRSEPPTDDGSLRLALISGDWIPVSLPDQARELLPGLEIVSLGGATEGSIWSIAHPIGEVDTARPSIPYGKPLTNQTFAVLDRHLRPRPEWVPGELYIGGAGVALGYFGDEERTAQRFLTDPATGERLYRTGDLGRYLPDGTIEFLGREDAQIKIRGYRVELAEVEAAVQAHPAVAAGAVVVDDSAAGGRRLAAFVETARKDGGTPREEEEGERKDGGTAHEEKERERGEGGTRRAEGGAARQDGGGPAVTSREQARVAAADAVREASAAVDAARLTDFLAALDEMAIAEMTRVLAASGVLDGQAAVTAEEVGTALRATPRHRHIVRRWLRALAARDRLTHRAADDTYTGLVPVSAPEAERRRRLAADLEQEIGWSTELLTVMRTCAERLPELVSGEVGIRDLLFPGAATEAADAAYRDNLAIRHLNRAVAAALREIAASHTGEERLRVLEVGGGVGGTTGELVPVLAEYGVDYLFTDASAFFLNEARERFADHAWVRYQRFDVDEDPRAQHLPPNTFDVVLCANTLHAAADADAAVGRLRELLVPGGQLVFVENTRDENLPLLVSMEFLEVAGRAWTDVRRHTGQSFLTHTQWRELLEGHDASEVTSLPDARDALALTGQEVFIATLKDDRHHVPVGELARTAATRLPEYMLPSVWQVVDTLPRTANGKTDRARLRSWLPRESAPVVVDERPKDELENSLADLWAELLAVERVTRNDDFFDLGGDSLLVARMVGRLRERIPRAADLEWEVVLRHMLRRPTVAGLAGFLRGLAGPQDAPASGAVRTDPVIHLHGSRSQDEPTTVLVHAGTATIMPYRALITEVRRRSPGLAEVVGVEVPDLDGFLAAPPDGLIEQMAADYARALTADGRSRFHVVGYCLGGLIATEVARNLAESGAEVESLTVISSHSPRFRLDDELLAEYSFAVMMGIDPADLGFPDDQYRVAAAADAVLAASPGVLTDGGLAALPEEFEDVAGRFRRLADVPRATRIARMCEAVPASAGTYEPDHMTRLFLAFRQSVFAITRYDAEPYAGDITFLRHDGAYPFPGSKDAVTAYWEELTLGDLDIVDIGGDHYSCLSVEHAPGILKTLGELTRGAITR</sequence>
<dbReference type="CDD" id="cd19535">
    <property type="entry name" value="Cyc_NRPS"/>
    <property type="match status" value="1"/>
</dbReference>
<comment type="similarity">
    <text evidence="3">Belongs to the ATP-dependent AMP-binding enzyme family. MbtB subfamily.</text>
</comment>
<dbReference type="InterPro" id="IPR013217">
    <property type="entry name" value="Methyltransf_12"/>
</dbReference>
<name>A0ABP7NS77_9ACTN</name>
<dbReference type="InterPro" id="IPR057737">
    <property type="entry name" value="Condensation_MtbB-like"/>
</dbReference>
<dbReference type="SUPFAM" id="SSF52777">
    <property type="entry name" value="CoA-dependent acyltransferases"/>
    <property type="match status" value="2"/>
</dbReference>
<evidence type="ECO:0000256" key="6">
    <source>
        <dbReference type="ARBA" id="ARBA00022553"/>
    </source>
</evidence>
<dbReference type="SUPFAM" id="SSF53335">
    <property type="entry name" value="S-adenosyl-L-methionine-dependent methyltransferases"/>
    <property type="match status" value="1"/>
</dbReference>
<dbReference type="InterPro" id="IPR029063">
    <property type="entry name" value="SAM-dependent_MTases_sf"/>
</dbReference>
<keyword evidence="12" id="KW-1185">Reference proteome</keyword>
<dbReference type="Gene3D" id="1.10.1200.10">
    <property type="entry name" value="ACP-like"/>
    <property type="match status" value="1"/>
</dbReference>
<comment type="pathway">
    <text evidence="2">Siderophore biosynthesis; mycobactin biosynthesis.</text>
</comment>
<dbReference type="Gene3D" id="2.30.38.10">
    <property type="entry name" value="Luciferase, Domain 3"/>
    <property type="match status" value="1"/>
</dbReference>
<dbReference type="PANTHER" id="PTHR45527:SF10">
    <property type="entry name" value="PYOCHELIN SYNTHASE PCHF"/>
    <property type="match status" value="1"/>
</dbReference>
<dbReference type="InterPro" id="IPR044894">
    <property type="entry name" value="TubC_N_sf"/>
</dbReference>
<dbReference type="RefSeq" id="WP_345588396.1">
    <property type="nucleotide sequence ID" value="NZ_BAABCQ010000003.1"/>
</dbReference>
<evidence type="ECO:0000256" key="5">
    <source>
        <dbReference type="ARBA" id="ARBA00022450"/>
    </source>
</evidence>
<dbReference type="InterPro" id="IPR009081">
    <property type="entry name" value="PP-bd_ACP"/>
</dbReference>
<dbReference type="CDD" id="cd12114">
    <property type="entry name" value="A_NRPS_TlmIV_like"/>
    <property type="match status" value="1"/>
</dbReference>
<dbReference type="InterPro" id="IPR001242">
    <property type="entry name" value="Condensation_dom"/>
</dbReference>
<dbReference type="InterPro" id="IPR020459">
    <property type="entry name" value="AMP-binding"/>
</dbReference>
<dbReference type="Gene3D" id="3.40.50.980">
    <property type="match status" value="2"/>
</dbReference>
<evidence type="ECO:0000256" key="1">
    <source>
        <dbReference type="ARBA" id="ARBA00001957"/>
    </source>
</evidence>
<dbReference type="SUPFAM" id="SSF47336">
    <property type="entry name" value="ACP-like"/>
    <property type="match status" value="1"/>
</dbReference>
<accession>A0ABP7NS77</accession>